<dbReference type="PROSITE" id="PS01124">
    <property type="entry name" value="HTH_ARAC_FAMILY_2"/>
    <property type="match status" value="1"/>
</dbReference>
<protein>
    <submittedName>
        <fullName evidence="4">AraC family transcriptional regulator N-terminal domain-containing protein</fullName>
    </submittedName>
</protein>
<dbReference type="SMART" id="SM00342">
    <property type="entry name" value="HTH_ARAC"/>
    <property type="match status" value="1"/>
</dbReference>
<feature type="domain" description="HTH araC/xylS-type" evidence="3">
    <location>
        <begin position="185"/>
        <end position="283"/>
    </location>
</feature>
<sequence length="298" mass="33064">MAELLRQMATQDGIRESLLDGVKLLRAGCATKRIPVMYEPCIVIVAQGRKRGYLGDQRFVYDSRHYLTLTVPLPFECSTEMAEDGPFLGIGIRIDLSVLSELTMKLGTAGRNAMGTGESSVTATEIDEALSDAAVRLLECIQSPVDAAVLGPQIVREIIYRVLQGRRGGALHALLEMNGTKLQMHRILHKMHSEYTRRFEVPELASDAGMSVSALHHHFKEVTGSSPLQYLKTVRLHKARMLMVQESLPVALAADRVGYESASQFSREFKRLFGYSPVDETQRLRTAFGVVTSDLRVS</sequence>
<dbReference type="RefSeq" id="WP_263335339.1">
    <property type="nucleotide sequence ID" value="NZ_JAGSYH010000002.1"/>
</dbReference>
<keyword evidence="1" id="KW-0805">Transcription regulation</keyword>
<reference evidence="5" key="1">
    <citation type="journal article" date="2019" name="Int. J. Syst. Evol. Microbiol.">
        <title>The Global Catalogue of Microorganisms (GCM) 10K type strain sequencing project: providing services to taxonomists for standard genome sequencing and annotation.</title>
        <authorList>
            <consortium name="The Broad Institute Genomics Platform"/>
            <consortium name="The Broad Institute Genome Sequencing Center for Infectious Disease"/>
            <person name="Wu L."/>
            <person name="Ma J."/>
        </authorList>
    </citation>
    <scope>NUCLEOTIDE SEQUENCE [LARGE SCALE GENOMIC DNA]</scope>
    <source>
        <strain evidence="5">JCM 4087</strain>
    </source>
</reference>
<proteinExistence type="predicted"/>
<dbReference type="InterPro" id="IPR009594">
    <property type="entry name" value="Tscrpt_reg_HTH_AraC_N"/>
</dbReference>
<dbReference type="PANTHER" id="PTHR43436">
    <property type="entry name" value="ARAC-FAMILY TRANSCRIPTIONAL REGULATOR"/>
    <property type="match status" value="1"/>
</dbReference>
<dbReference type="Pfam" id="PF12833">
    <property type="entry name" value="HTH_18"/>
    <property type="match status" value="1"/>
</dbReference>
<dbReference type="Proteomes" id="UP001596091">
    <property type="component" value="Unassembled WGS sequence"/>
</dbReference>
<name>A0ABW1EBV2_9BACT</name>
<keyword evidence="2" id="KW-0804">Transcription</keyword>
<evidence type="ECO:0000313" key="5">
    <source>
        <dbReference type="Proteomes" id="UP001596091"/>
    </source>
</evidence>
<dbReference type="EMBL" id="JBHSPH010000001">
    <property type="protein sequence ID" value="MFC5860695.1"/>
    <property type="molecule type" value="Genomic_DNA"/>
</dbReference>
<organism evidence="4 5">
    <name type="scientific">Acidicapsa dinghuensis</name>
    <dbReference type="NCBI Taxonomy" id="2218256"/>
    <lineage>
        <taxon>Bacteria</taxon>
        <taxon>Pseudomonadati</taxon>
        <taxon>Acidobacteriota</taxon>
        <taxon>Terriglobia</taxon>
        <taxon>Terriglobales</taxon>
        <taxon>Acidobacteriaceae</taxon>
        <taxon>Acidicapsa</taxon>
    </lineage>
</organism>
<dbReference type="PANTHER" id="PTHR43436:SF2">
    <property type="entry name" value="ARAC_XYLS FAMILY TRANSCRIPTIONAL REGULATOR"/>
    <property type="match status" value="1"/>
</dbReference>
<evidence type="ECO:0000259" key="3">
    <source>
        <dbReference type="PROSITE" id="PS01124"/>
    </source>
</evidence>
<dbReference type="Pfam" id="PF06719">
    <property type="entry name" value="AraC_N"/>
    <property type="match status" value="1"/>
</dbReference>
<evidence type="ECO:0000256" key="1">
    <source>
        <dbReference type="ARBA" id="ARBA00023015"/>
    </source>
</evidence>
<evidence type="ECO:0000313" key="4">
    <source>
        <dbReference type="EMBL" id="MFC5860695.1"/>
    </source>
</evidence>
<dbReference type="InterPro" id="IPR018060">
    <property type="entry name" value="HTH_AraC"/>
</dbReference>
<comment type="caution">
    <text evidence="4">The sequence shown here is derived from an EMBL/GenBank/DDBJ whole genome shotgun (WGS) entry which is preliminary data.</text>
</comment>
<dbReference type="SUPFAM" id="SSF46689">
    <property type="entry name" value="Homeodomain-like"/>
    <property type="match status" value="2"/>
</dbReference>
<dbReference type="Gene3D" id="1.10.10.60">
    <property type="entry name" value="Homeodomain-like"/>
    <property type="match status" value="2"/>
</dbReference>
<gene>
    <name evidence="4" type="ORF">ACFPT7_00155</name>
</gene>
<evidence type="ECO:0000256" key="2">
    <source>
        <dbReference type="ARBA" id="ARBA00023163"/>
    </source>
</evidence>
<keyword evidence="5" id="KW-1185">Reference proteome</keyword>
<dbReference type="InterPro" id="IPR009057">
    <property type="entry name" value="Homeodomain-like_sf"/>
</dbReference>
<accession>A0ABW1EBV2</accession>